<evidence type="ECO:0008006" key="3">
    <source>
        <dbReference type="Google" id="ProtNLM"/>
    </source>
</evidence>
<dbReference type="Proteomes" id="UP000183529">
    <property type="component" value="Unassembled WGS sequence"/>
</dbReference>
<dbReference type="AlphaFoldDB" id="A0A1A5XDN7"/>
<organism evidence="1 2">
    <name type="scientific">Paraburkholderia tropica</name>
    <dbReference type="NCBI Taxonomy" id="92647"/>
    <lineage>
        <taxon>Bacteria</taxon>
        <taxon>Pseudomonadati</taxon>
        <taxon>Pseudomonadota</taxon>
        <taxon>Betaproteobacteria</taxon>
        <taxon>Burkholderiales</taxon>
        <taxon>Burkholderiaceae</taxon>
        <taxon>Paraburkholderia</taxon>
    </lineage>
</organism>
<dbReference type="OrthoDB" id="8538365at2"/>
<dbReference type="EMBL" id="FNZM01000016">
    <property type="protein sequence ID" value="SEK08079.1"/>
    <property type="molecule type" value="Genomic_DNA"/>
</dbReference>
<proteinExistence type="predicted"/>
<name>A0A1A5XDN7_9BURK</name>
<dbReference type="Pfam" id="PF11162">
    <property type="entry name" value="DUF2946"/>
    <property type="match status" value="1"/>
</dbReference>
<dbReference type="InterPro" id="IPR021333">
    <property type="entry name" value="DUF2946"/>
</dbReference>
<reference evidence="1 2" key="1">
    <citation type="submission" date="2016-10" db="EMBL/GenBank/DDBJ databases">
        <authorList>
            <person name="Varghese N."/>
            <person name="Submissions S."/>
        </authorList>
    </citation>
    <scope>NUCLEOTIDE SEQUENCE [LARGE SCALE GENOMIC DNA]</scope>
    <source>
        <strain evidence="1 2">LMG 22274</strain>
    </source>
</reference>
<protein>
    <recommendedName>
        <fullName evidence="3">DUF2946 domain-containing protein</fullName>
    </recommendedName>
</protein>
<dbReference type="RefSeq" id="WP_065060560.1">
    <property type="nucleotide sequence ID" value="NZ_CADFGN010000014.1"/>
</dbReference>
<comment type="caution">
    <text evidence="1">The sequence shown here is derived from an EMBL/GenBank/DDBJ whole genome shotgun (WGS) entry which is preliminary data.</text>
</comment>
<gene>
    <name evidence="1" type="ORF">SAMN05216550_116145</name>
</gene>
<accession>A0A1A5XDN7</accession>
<sequence>MRRLRLQFVSLLGTLAILLTTFAPVISHLLAATTAAPAGMAAMHCNMPSMRGATMAAHGDNQANPHASPGDMQDCGYCNLLAHLPVVPGVPIALPLATRLVHARVAARFGSQRRIEPLTFALARAPPLA</sequence>
<evidence type="ECO:0000313" key="2">
    <source>
        <dbReference type="Proteomes" id="UP000183529"/>
    </source>
</evidence>
<evidence type="ECO:0000313" key="1">
    <source>
        <dbReference type="EMBL" id="SEK08079.1"/>
    </source>
</evidence>